<dbReference type="GO" id="GO:0006405">
    <property type="term" value="P:RNA export from nucleus"/>
    <property type="evidence" value="ECO:0007669"/>
    <property type="project" value="TreeGrafter"/>
</dbReference>
<protein>
    <submittedName>
        <fullName evidence="2">Nucleoporin NUP188 homolog</fullName>
    </submittedName>
</protein>
<feature type="compositionally biased region" description="Low complexity" evidence="1">
    <location>
        <begin position="1652"/>
        <end position="1669"/>
    </location>
</feature>
<feature type="region of interest" description="Disordered" evidence="1">
    <location>
        <begin position="1468"/>
        <end position="1503"/>
    </location>
</feature>
<evidence type="ECO:0000256" key="1">
    <source>
        <dbReference type="SAM" id="MobiDB-lite"/>
    </source>
</evidence>
<feature type="region of interest" description="Disordered" evidence="1">
    <location>
        <begin position="1651"/>
        <end position="1671"/>
    </location>
</feature>
<gene>
    <name evidence="2" type="primary">Nup188</name>
</gene>
<organism evidence="2">
    <name type="scientific">Phallusia mammillata</name>
    <dbReference type="NCBI Taxonomy" id="59560"/>
    <lineage>
        <taxon>Eukaryota</taxon>
        <taxon>Metazoa</taxon>
        <taxon>Chordata</taxon>
        <taxon>Tunicata</taxon>
        <taxon>Ascidiacea</taxon>
        <taxon>Phlebobranchia</taxon>
        <taxon>Ascidiidae</taxon>
        <taxon>Phallusia</taxon>
    </lineage>
</organism>
<feature type="compositionally biased region" description="Polar residues" evidence="1">
    <location>
        <begin position="1472"/>
        <end position="1493"/>
    </location>
</feature>
<dbReference type="GO" id="GO:0006606">
    <property type="term" value="P:protein import into nucleus"/>
    <property type="evidence" value="ECO:0007669"/>
    <property type="project" value="TreeGrafter"/>
</dbReference>
<dbReference type="PANTHER" id="PTHR31431">
    <property type="entry name" value="NUCLEOPORIN NUP188 HOMOLOG"/>
    <property type="match status" value="1"/>
</dbReference>
<sequence>MAAPNLISFQEIWSVAVGMSSIQDAKLVEQDLFKSIETLKLGLDFFKPYSSSSFKEMNEKRKMSENLKKFVNRAAKLLNVHCCQMHDMVRQFAKLQFRGSKQKLQQLLADEKNSHDLLSNVAEFYFTERLYCVRCVTPMIAYFQDNDHPFKDVYSEILSNLPDLVTTLTNQFEKLFSCESLNITTRGVDCTSEVLSKLAIQQIKEQCEILQVFLLYYSHFEMLCDLVAKLAKIFKEHSFGISHPLLEVADSWLVKVMLTSMSWLMQVLLIEGFDLEFLQDPDAVTDHQLKKHDKSFKQIDDIILKSIDESSLSPLMLAWATVRYVLMEENGGLLTQKLGERAIDNNVWREIDQIIINYPFNTESNISSTAKRVLRGVISCVTKSFHEDTLGCYGDLVAVAVRLLEAKPTDLGKGIARCDMDALLLSASGYFPINSGYMLELLAAMATSEIAAIQIHAFLSDLPTFAEYLATCPRDDVESLQDGSCWRLLCHKPISVAGGMLTVKLRVGTLGQLVDSQQGELVQWQQSIDGWKVFDAEIQSLLKYQGPSSNYHLLGFIEKSQLIFRLVEKMLASLQSSSVSGTDCMAVLETMNMFISKIPGLIQKIMQMTEPATQLISTCLQCYIALVKMNPSENAQKILSDLKQVQYFPSMDKGAFQQNADQVQIYPGIFGRLLTEWERVNNTYLVTMATVDLMTSLLEHSMESEDKITECIAVTVNFVMKEVFCCLLKWQRNEDLWDNIGVRCLKLFHVILRIPDSELTQSARILQKSVVASLLEQNGAEVLLKIASVPVDLIQSVFLNQPFSSGANQMSEIVRLAFSVLNNLLRSSDLVADSNPTFLKQVLATPNVGESSVVSNIAGYIYHRYTLALPQLSLAILRQVSLIAPMSLHANLGDDVVAFRDILLSRLRSRIEHHSLKIAILDFMVVSVQTQPGLLELFLDLEPKVKDKPEEGLQLGKSSFLHVVLSMIEPDKQGTYRLPTSLHTACVKFLNALWVDKRHPVLEALKCSGKQFWSSLLLPLFSENSPKEIAQNELLETCAHSLNVVALETFYMSHGKSDKNFQDLMKEFKEKKRYQHWSKVLLCVSKSLAIVDTNERERHLMFTSALQTFISAAKLTDEDLVKSMLDDVISSILFLVGDTASSSCKEVNVLLNLCTELLLTQVYNQIKKKRCLQQTNVWLERSVQALQKFEESGNFSKSAFHLHTTAYHLAKAAKNKDKNVLTDLIQVTCHDLSTILKHLDTKPSAFIIEASIVLIQTLELLCESDDGEINQSWRESVSRDSTIFLLMMVLVDLTETCKEQTEKSAPLCIAILRLFSHISSYHEVALTILHTRNLPKLCLNWSNAYNAKSKKWLNVYHASLHFMTCMIGSVTHDFTDNTLDFIGVHQERIIQCLSALPVNQGIPLLREVDFTTALLAGASGQYLSQWKFKLLKLYDVIRDLIAVTCQTAIALLLHPRLVQETMKLRERKHQRQGSLNTSLSNVTPLRTRSSSSKLLGHRDDDSPSREITPIQIHLTSILGNCLTFLKNLSPGICEVMLDYSFVADEYPRLLAINFGTPTMEPNVPVSFGGIISAANFALSALHKANAINASHTSYKDSLTYIADVSLVLVMSQCLLLLKQTNVSHRNKQFLRRNLGDELSSCVRSASRHLRHSSSSYSPQSSPSGSQPVQTGFAKHDGKNILGLVSEYVKQVLR</sequence>
<reference evidence="2" key="1">
    <citation type="submission" date="2020-04" db="EMBL/GenBank/DDBJ databases">
        <authorList>
            <person name="Neveu A P."/>
        </authorList>
    </citation>
    <scope>NUCLEOTIDE SEQUENCE</scope>
    <source>
        <tissue evidence="2">Whole embryo</tissue>
    </source>
</reference>
<proteinExistence type="evidence at transcript level"/>
<dbReference type="GO" id="GO:0017056">
    <property type="term" value="F:structural constituent of nuclear pore"/>
    <property type="evidence" value="ECO:0007669"/>
    <property type="project" value="InterPro"/>
</dbReference>
<name>A0A6F9DM46_9ASCI</name>
<evidence type="ECO:0000313" key="2">
    <source>
        <dbReference type="EMBL" id="CAB3264507.1"/>
    </source>
</evidence>
<accession>A0A6F9DM46</accession>
<dbReference type="EMBL" id="LR788645">
    <property type="protein sequence ID" value="CAB3264507.1"/>
    <property type="molecule type" value="mRNA"/>
</dbReference>
<dbReference type="GO" id="GO:0044611">
    <property type="term" value="C:nuclear pore inner ring"/>
    <property type="evidence" value="ECO:0007669"/>
    <property type="project" value="TreeGrafter"/>
</dbReference>
<dbReference type="InterPro" id="IPR044840">
    <property type="entry name" value="Nup188"/>
</dbReference>
<dbReference type="PANTHER" id="PTHR31431:SF1">
    <property type="entry name" value="NUCLEOPORIN NUP188"/>
    <property type="match status" value="1"/>
</dbReference>